<dbReference type="PANTHER" id="PTHR12317">
    <property type="entry name" value="DIACYLGLYCEROL O-ACYLTRANSFERASE"/>
    <property type="match status" value="1"/>
</dbReference>
<evidence type="ECO:0000256" key="5">
    <source>
        <dbReference type="ARBA" id="ARBA00022516"/>
    </source>
</evidence>
<evidence type="ECO:0000256" key="6">
    <source>
        <dbReference type="ARBA" id="ARBA00022679"/>
    </source>
</evidence>
<reference evidence="15 16" key="1">
    <citation type="submission" date="2019-07" db="EMBL/GenBank/DDBJ databases">
        <title>Genomics analysis of Aphanomyces spp. identifies a new class of oomycete effector associated with host adaptation.</title>
        <authorList>
            <person name="Gaulin E."/>
        </authorList>
    </citation>
    <scope>NUCLEOTIDE SEQUENCE [LARGE SCALE GENOMIC DNA]</scope>
    <source>
        <strain evidence="15 16">ATCC 201684</strain>
    </source>
</reference>
<name>A0A6G0XGI7_9STRA</name>
<dbReference type="EMBL" id="VJMJ01000064">
    <property type="protein sequence ID" value="KAF0739356.1"/>
    <property type="molecule type" value="Genomic_DNA"/>
</dbReference>
<accession>A0A6G0XGI7</accession>
<evidence type="ECO:0000256" key="11">
    <source>
        <dbReference type="ARBA" id="ARBA00023098"/>
    </source>
</evidence>
<evidence type="ECO:0000256" key="9">
    <source>
        <dbReference type="ARBA" id="ARBA00022824"/>
    </source>
</evidence>
<keyword evidence="10 14" id="KW-1133">Transmembrane helix</keyword>
<dbReference type="EC" id="2.3.1.-" evidence="14"/>
<comment type="pathway">
    <text evidence="2">Glycerolipid metabolism; triacylglycerol biosynthesis.</text>
</comment>
<evidence type="ECO:0000256" key="14">
    <source>
        <dbReference type="RuleBase" id="RU367023"/>
    </source>
</evidence>
<keyword evidence="8" id="KW-0319">Glycerol metabolism</keyword>
<dbReference type="GO" id="GO:0006071">
    <property type="term" value="P:glycerol metabolic process"/>
    <property type="evidence" value="ECO:0007669"/>
    <property type="project" value="UniProtKB-KW"/>
</dbReference>
<dbReference type="SUPFAM" id="SSF69593">
    <property type="entry name" value="Glycerol-3-phosphate (1)-acyltransferase"/>
    <property type="match status" value="1"/>
</dbReference>
<keyword evidence="5" id="KW-0444">Lipid biosynthesis</keyword>
<dbReference type="GO" id="GO:0005789">
    <property type="term" value="C:endoplasmic reticulum membrane"/>
    <property type="evidence" value="ECO:0007669"/>
    <property type="project" value="UniProtKB-SubCell"/>
</dbReference>
<comment type="pathway">
    <text evidence="3">Lipid metabolism.</text>
</comment>
<dbReference type="GO" id="GO:0019432">
    <property type="term" value="P:triglyceride biosynthetic process"/>
    <property type="evidence" value="ECO:0007669"/>
    <property type="project" value="TreeGrafter"/>
</dbReference>
<keyword evidence="7 14" id="KW-0812">Transmembrane</keyword>
<keyword evidence="6 14" id="KW-0808">Transferase</keyword>
<evidence type="ECO:0000256" key="12">
    <source>
        <dbReference type="ARBA" id="ARBA00023136"/>
    </source>
</evidence>
<dbReference type="InterPro" id="IPR007130">
    <property type="entry name" value="DAGAT"/>
</dbReference>
<protein>
    <recommendedName>
        <fullName evidence="14">Acyltransferase</fullName>
        <ecNumber evidence="14">2.3.1.-</ecNumber>
    </recommendedName>
</protein>
<evidence type="ECO:0000256" key="10">
    <source>
        <dbReference type="ARBA" id="ARBA00022989"/>
    </source>
</evidence>
<gene>
    <name evidence="15" type="ORF">Ae201684_004925</name>
</gene>
<keyword evidence="16" id="KW-1185">Reference proteome</keyword>
<dbReference type="PANTHER" id="PTHR12317:SF0">
    <property type="entry name" value="ACYLTRANSFERASE"/>
    <property type="match status" value="1"/>
</dbReference>
<evidence type="ECO:0000256" key="1">
    <source>
        <dbReference type="ARBA" id="ARBA00004477"/>
    </source>
</evidence>
<organism evidence="15 16">
    <name type="scientific">Aphanomyces euteiches</name>
    <dbReference type="NCBI Taxonomy" id="100861"/>
    <lineage>
        <taxon>Eukaryota</taxon>
        <taxon>Sar</taxon>
        <taxon>Stramenopiles</taxon>
        <taxon>Oomycota</taxon>
        <taxon>Saprolegniomycetes</taxon>
        <taxon>Saprolegniales</taxon>
        <taxon>Verrucalvaceae</taxon>
        <taxon>Aphanomyces</taxon>
    </lineage>
</organism>
<keyword evidence="11" id="KW-0443">Lipid metabolism</keyword>
<dbReference type="Proteomes" id="UP000481153">
    <property type="component" value="Unassembled WGS sequence"/>
</dbReference>
<evidence type="ECO:0000256" key="3">
    <source>
        <dbReference type="ARBA" id="ARBA00005189"/>
    </source>
</evidence>
<dbReference type="AlphaFoldDB" id="A0A6G0XGI7"/>
<dbReference type="CDD" id="cd07987">
    <property type="entry name" value="LPLAT_MGAT-like"/>
    <property type="match status" value="1"/>
</dbReference>
<keyword evidence="12 14" id="KW-0472">Membrane</keyword>
<keyword evidence="13" id="KW-0012">Acyltransferase</keyword>
<evidence type="ECO:0000256" key="4">
    <source>
        <dbReference type="ARBA" id="ARBA00005420"/>
    </source>
</evidence>
<proteinExistence type="inferred from homology"/>
<keyword evidence="9 14" id="KW-0256">Endoplasmic reticulum</keyword>
<evidence type="ECO:0000256" key="13">
    <source>
        <dbReference type="ARBA" id="ARBA00023315"/>
    </source>
</evidence>
<feature type="transmembrane region" description="Helical" evidence="14">
    <location>
        <begin position="40"/>
        <end position="59"/>
    </location>
</feature>
<dbReference type="Pfam" id="PF03982">
    <property type="entry name" value="DAGAT"/>
    <property type="match status" value="1"/>
</dbReference>
<evidence type="ECO:0000313" key="15">
    <source>
        <dbReference type="EMBL" id="KAF0739356.1"/>
    </source>
</evidence>
<evidence type="ECO:0000256" key="2">
    <source>
        <dbReference type="ARBA" id="ARBA00004771"/>
    </source>
</evidence>
<evidence type="ECO:0000256" key="7">
    <source>
        <dbReference type="ARBA" id="ARBA00022692"/>
    </source>
</evidence>
<dbReference type="GO" id="GO:0004144">
    <property type="term" value="F:diacylglycerol O-acyltransferase activity"/>
    <property type="evidence" value="ECO:0007669"/>
    <property type="project" value="TreeGrafter"/>
</dbReference>
<comment type="caution">
    <text evidence="15">The sequence shown here is derived from an EMBL/GenBank/DDBJ whole genome shotgun (WGS) entry which is preliminary data.</text>
</comment>
<sequence>MGTKWRSTLGFFIFYSTWLGSVVFVAISALSIVMFPSFRAPVVIFYALYFAVMTLLPWGRWERFCDGVRWFNIKTPYFEEQKLVFQDLDNNKACPAKSKSLLAYHPHGILVCGWTVNGAAHTTWKDSAISWLGTDALFILPFIAQIMYWAGGGAANRSNFESLAKAGENIALLPGGFEEASLFRYKTHQVFIKQRKGFIKLGMQYGYKVHPVYTFGEENTYWTLPYFQKIRLFLNRYKIPAVVFWGRWWCPYMPCNNSKLVTVVGKPIQLPQIAKPTKEDVDKYHNLYMESLQALFDEFKGQYAADPNATLTML</sequence>
<evidence type="ECO:0000313" key="16">
    <source>
        <dbReference type="Proteomes" id="UP000481153"/>
    </source>
</evidence>
<dbReference type="VEuPathDB" id="FungiDB:AeMF1_010484"/>
<feature type="transmembrane region" description="Helical" evidence="14">
    <location>
        <begin position="12"/>
        <end position="34"/>
    </location>
</feature>
<comment type="similarity">
    <text evidence="4 14">Belongs to the diacylglycerol acyltransferase family.</text>
</comment>
<evidence type="ECO:0000256" key="8">
    <source>
        <dbReference type="ARBA" id="ARBA00022798"/>
    </source>
</evidence>
<comment type="subcellular location">
    <subcellularLocation>
        <location evidence="1 14">Endoplasmic reticulum membrane</location>
        <topology evidence="1 14">Multi-pass membrane protein</topology>
    </subcellularLocation>
</comment>